<evidence type="ECO:0008006" key="3">
    <source>
        <dbReference type="Google" id="ProtNLM"/>
    </source>
</evidence>
<dbReference type="InterPro" id="IPR051200">
    <property type="entry name" value="Host-pathogen_enzymatic-act"/>
</dbReference>
<dbReference type="PROSITE" id="PS51257">
    <property type="entry name" value="PROKAR_LIPOPROTEIN"/>
    <property type="match status" value="1"/>
</dbReference>
<organism evidence="1 2">
    <name type="scientific">Flavobacterium litorale</name>
    <dbReference type="NCBI Taxonomy" id="2856519"/>
    <lineage>
        <taxon>Bacteria</taxon>
        <taxon>Pseudomonadati</taxon>
        <taxon>Bacteroidota</taxon>
        <taxon>Flavobacteriia</taxon>
        <taxon>Flavobacteriales</taxon>
        <taxon>Flavobacteriaceae</taxon>
        <taxon>Flavobacterium</taxon>
    </lineage>
</organism>
<reference evidence="1 2" key="1">
    <citation type="submission" date="2021-07" db="EMBL/GenBank/DDBJ databases">
        <title>Flavobacterium WSW3-B6 sp.nov, isolated from seaweed.</title>
        <authorList>
            <person name="Muhammad N."/>
            <person name="Ho H."/>
            <person name="Lee Y.-J."/>
            <person name="Nguyen T."/>
            <person name="Ho J."/>
            <person name="Kim S.-G."/>
        </authorList>
    </citation>
    <scope>NUCLEOTIDE SEQUENCE [LARGE SCALE GENOMIC DNA]</scope>
    <source>
        <strain evidence="1 2">WSW3-B6</strain>
    </source>
</reference>
<dbReference type="InterPro" id="IPR011044">
    <property type="entry name" value="Quino_amine_DH_bsu"/>
</dbReference>
<keyword evidence="2" id="KW-1185">Reference proteome</keyword>
<dbReference type="InterPro" id="IPR015943">
    <property type="entry name" value="WD40/YVTN_repeat-like_dom_sf"/>
</dbReference>
<dbReference type="InterPro" id="IPR031815">
    <property type="entry name" value="DUF5074"/>
</dbReference>
<dbReference type="Pfam" id="PF16819">
    <property type="entry name" value="DUF5074"/>
    <property type="match status" value="1"/>
</dbReference>
<dbReference type="Gene3D" id="2.130.10.10">
    <property type="entry name" value="YVTN repeat-like/Quinoprotein amine dehydrogenase"/>
    <property type="match status" value="1"/>
</dbReference>
<gene>
    <name evidence="1" type="ORF">K1I41_11745</name>
</gene>
<name>A0ABX8V7T8_9FLAO</name>
<dbReference type="SUPFAM" id="SSF50969">
    <property type="entry name" value="YVTN repeat-like/Quinoprotein amine dehydrogenase"/>
    <property type="match status" value="1"/>
</dbReference>
<protein>
    <recommendedName>
        <fullName evidence="3">40-residue YVTN family beta-propeller repeat-containing protein</fullName>
    </recommendedName>
</protein>
<dbReference type="EMBL" id="CP080429">
    <property type="protein sequence ID" value="QYJ68183.1"/>
    <property type="molecule type" value="Genomic_DNA"/>
</dbReference>
<accession>A0ABX8V7T8</accession>
<sequence>MKLNKLILTAIAGSFFFVSCSSDDDSTTNEPRGAYDNGLLILNEGGYNAGNASVSFLSEENILENNVFATINSGATLGDTGQDMGMHGETAYIVVNNSHKIEVVNRFTFERITTITTDLDNPRYIAFSGNDAYVTNWGDPNDTEDDYVAVIDLATNAVTNKISVVEGPEAIVENNGKLYVAHKGGFGYGNTVSVINASNGSVVKSIAVGDVPNSLEIDGNNLYVLSEGLPSWSGTETPGELSVINMSNDSVEEIYPFTGTTHPSNFVVSDNTAYYTINDGIYAMNTSDTSLPANPLFTTTPQEVYGVYELAVKNDAIYVADAGDYNSDGKIYIYSLTGTLQQTFTVGVIPAGFYFND</sequence>
<evidence type="ECO:0000313" key="2">
    <source>
        <dbReference type="Proteomes" id="UP000825381"/>
    </source>
</evidence>
<dbReference type="PANTHER" id="PTHR47197">
    <property type="entry name" value="PROTEIN NIRF"/>
    <property type="match status" value="1"/>
</dbReference>
<dbReference type="PANTHER" id="PTHR47197:SF3">
    <property type="entry name" value="DIHYDRO-HEME D1 DEHYDROGENASE"/>
    <property type="match status" value="1"/>
</dbReference>
<dbReference type="Proteomes" id="UP000825381">
    <property type="component" value="Chromosome"/>
</dbReference>
<evidence type="ECO:0000313" key="1">
    <source>
        <dbReference type="EMBL" id="QYJ68183.1"/>
    </source>
</evidence>
<dbReference type="RefSeq" id="WP_220640527.1">
    <property type="nucleotide sequence ID" value="NZ_CP080429.1"/>
</dbReference>
<proteinExistence type="predicted"/>